<accession>A0AA37KQR2</accession>
<sequence>MNFKEEKIMKYLFYTWKLGCLLLLVFAGCSSKKSVSSYHSFESECLGVELDGSETLRAWGRGKNRTDAIEQAKKNAVRDVLFKGVAAGSRECSVRPLVTEVNAQERYAYYFNDFFRDGGEYLKYVSMEDKKTNSNMKTSNKTQISYSTTVRVLRSQLQQKLIEDKILKP</sequence>
<evidence type="ECO:0000313" key="1">
    <source>
        <dbReference type="EMBL" id="GKH83209.1"/>
    </source>
</evidence>
<dbReference type="PROSITE" id="PS51257">
    <property type="entry name" value="PROKAR_LIPOPROTEIN"/>
    <property type="match status" value="1"/>
</dbReference>
<gene>
    <name evidence="1" type="ORF">CE91St7_40930</name>
</gene>
<dbReference type="Proteomes" id="UP001055104">
    <property type="component" value="Unassembled WGS sequence"/>
</dbReference>
<evidence type="ECO:0008006" key="3">
    <source>
        <dbReference type="Google" id="ProtNLM"/>
    </source>
</evidence>
<dbReference type="EMBL" id="BQOB01000001">
    <property type="protein sequence ID" value="GKH83209.1"/>
    <property type="molecule type" value="Genomic_DNA"/>
</dbReference>
<organism evidence="1 2">
    <name type="scientific">Phocaeicola dorei</name>
    <dbReference type="NCBI Taxonomy" id="357276"/>
    <lineage>
        <taxon>Bacteria</taxon>
        <taxon>Pseudomonadati</taxon>
        <taxon>Bacteroidota</taxon>
        <taxon>Bacteroidia</taxon>
        <taxon>Bacteroidales</taxon>
        <taxon>Bacteroidaceae</taxon>
        <taxon>Phocaeicola</taxon>
    </lineage>
</organism>
<dbReference type="AlphaFoldDB" id="A0AA37KQR2"/>
<reference evidence="1" key="1">
    <citation type="submission" date="2022-01" db="EMBL/GenBank/DDBJ databases">
        <title>Novel bile acid biosynthetic pathways are enriched in the microbiome of centenarians.</title>
        <authorList>
            <person name="Sato Y."/>
            <person name="Atarashi K."/>
            <person name="Plichta R.D."/>
            <person name="Arai Y."/>
            <person name="Sasajima S."/>
            <person name="Kearney M.S."/>
            <person name="Suda W."/>
            <person name="Takeshita K."/>
            <person name="Sasaki T."/>
            <person name="Okamoto S."/>
            <person name="Skelly N.A."/>
            <person name="Okamura Y."/>
            <person name="Vlamakis H."/>
            <person name="Li Y."/>
            <person name="Tanoue T."/>
            <person name="Takei H."/>
            <person name="Nittono H."/>
            <person name="Narushima S."/>
            <person name="Irie J."/>
            <person name="Itoh H."/>
            <person name="Moriya K."/>
            <person name="Sugiura Y."/>
            <person name="Suematsu M."/>
            <person name="Moritoki N."/>
            <person name="Shibata S."/>
            <person name="Littman R.D."/>
            <person name="Fischbach A.M."/>
            <person name="Uwamino Y."/>
            <person name="Inoue T."/>
            <person name="Honda A."/>
            <person name="Hattori M."/>
            <person name="Murai T."/>
            <person name="Xavier J.R."/>
            <person name="Hirose N."/>
            <person name="Honda K."/>
        </authorList>
    </citation>
    <scope>NUCLEOTIDE SEQUENCE</scope>
    <source>
        <strain evidence="1">CE91-St7</strain>
    </source>
</reference>
<name>A0AA37KQR2_9BACT</name>
<proteinExistence type="predicted"/>
<protein>
    <recommendedName>
        <fullName evidence="3">Lipoprotein</fullName>
    </recommendedName>
</protein>
<evidence type="ECO:0000313" key="2">
    <source>
        <dbReference type="Proteomes" id="UP001055104"/>
    </source>
</evidence>
<comment type="caution">
    <text evidence="1">The sequence shown here is derived from an EMBL/GenBank/DDBJ whole genome shotgun (WGS) entry which is preliminary data.</text>
</comment>